<dbReference type="PRINTS" id="PR00837">
    <property type="entry name" value="V5TPXLIKE"/>
</dbReference>
<name>U6GWG5_EIMAC</name>
<dbReference type="InterPro" id="IPR035940">
    <property type="entry name" value="CAP_sf"/>
</dbReference>
<dbReference type="PANTHER" id="PTHR10334">
    <property type="entry name" value="CYSTEINE-RICH SECRETORY PROTEIN-RELATED"/>
    <property type="match status" value="1"/>
</dbReference>
<dbReference type="Gene3D" id="3.40.33.10">
    <property type="entry name" value="CAP"/>
    <property type="match status" value="1"/>
</dbReference>
<organism evidence="2 3">
    <name type="scientific">Eimeria acervulina</name>
    <name type="common">Coccidian parasite</name>
    <dbReference type="NCBI Taxonomy" id="5801"/>
    <lineage>
        <taxon>Eukaryota</taxon>
        <taxon>Sar</taxon>
        <taxon>Alveolata</taxon>
        <taxon>Apicomplexa</taxon>
        <taxon>Conoidasida</taxon>
        <taxon>Coccidia</taxon>
        <taxon>Eucoccidiorida</taxon>
        <taxon>Eimeriorina</taxon>
        <taxon>Eimeriidae</taxon>
        <taxon>Eimeria</taxon>
    </lineage>
</organism>
<dbReference type="RefSeq" id="XP_013246981.1">
    <property type="nucleotide sequence ID" value="XM_013391527.1"/>
</dbReference>
<sequence length="449" mass="50052">SRMFEQPPMPALTRSNYLSEEEKLAATNPSIDPSIPEEHMKRALDVLKSVARKYSDKVDYFPDDSLRVQTAVNDNPRGGCHTMTTNWSECSSSCGVGSRMRLTRGVKGSSCLTTAEPQICISSVGCKSGEQFLTAMEGELSSIPQAAKEELGRLMMKNIKLNARVEEKLVCKEYDTGFTARVYNDKGLVGDFGVGMQFRLFQRLDEGKGTCEGDIDVQFVSRFEKLTMADFSKNILEDHNSIRKKHGITALKWNPLISANMLHYLRQQDEHEQCRMEHSPRNTRELPGVKSPLGENLYTACSLGSFPRKVATAWATEGHCFRFGKIGNPCTGVLGPKCSTEMHAQGLMTGHYTATVWEGSMEVGCAYVVCNRKCQHNRPVILVGCQYSPAGNVVGRTPFSKDVALAAQGFFPQLLPEASEDPIKVKECERFMEEMEKKNPKVDFVAKWQ</sequence>
<dbReference type="VEuPathDB" id="ToxoDB:EAH_00046460"/>
<dbReference type="GeneID" id="25272716"/>
<keyword evidence="3" id="KW-1185">Reference proteome</keyword>
<feature type="non-terminal residue" evidence="2">
    <location>
        <position position="1"/>
    </location>
</feature>
<dbReference type="GO" id="GO:0005576">
    <property type="term" value="C:extracellular region"/>
    <property type="evidence" value="ECO:0007669"/>
    <property type="project" value="InterPro"/>
</dbReference>
<evidence type="ECO:0000313" key="3">
    <source>
        <dbReference type="Proteomes" id="UP000018050"/>
    </source>
</evidence>
<reference evidence="2" key="1">
    <citation type="submission" date="2013-10" db="EMBL/GenBank/DDBJ databases">
        <title>Genomic analysis of the causative agents of coccidiosis in chickens.</title>
        <authorList>
            <person name="Reid A.J."/>
            <person name="Blake D."/>
            <person name="Billington K."/>
            <person name="Browne H."/>
            <person name="Dunn M."/>
            <person name="Hung S."/>
            <person name="Kawahara F."/>
            <person name="Miranda-Saavedra D."/>
            <person name="Mourier T."/>
            <person name="Nagra H."/>
            <person name="Otto T.D."/>
            <person name="Rawlings N."/>
            <person name="Sanchez A."/>
            <person name="Sanders M."/>
            <person name="Subramaniam C."/>
            <person name="Tay Y."/>
            <person name="Dear P."/>
            <person name="Doerig C."/>
            <person name="Gruber A."/>
            <person name="Parkinson J."/>
            <person name="Shirley M."/>
            <person name="Wan K.L."/>
            <person name="Berriman M."/>
            <person name="Tomley F."/>
            <person name="Pain A."/>
        </authorList>
    </citation>
    <scope>NUCLEOTIDE SEQUENCE</scope>
    <source>
        <strain evidence="2">Houghton</strain>
    </source>
</reference>
<evidence type="ECO:0000259" key="1">
    <source>
        <dbReference type="SMART" id="SM00198"/>
    </source>
</evidence>
<proteinExistence type="predicted"/>
<dbReference type="PROSITE" id="PS01010">
    <property type="entry name" value="CRISP_2"/>
    <property type="match status" value="1"/>
</dbReference>
<dbReference type="InterPro" id="IPR043973">
    <property type="entry name" value="TSP1_CCN"/>
</dbReference>
<dbReference type="InterPro" id="IPR014044">
    <property type="entry name" value="CAP_dom"/>
</dbReference>
<dbReference type="Pfam" id="PF19035">
    <property type="entry name" value="TSP1_CCN"/>
    <property type="match status" value="1"/>
</dbReference>
<dbReference type="InterPro" id="IPR018244">
    <property type="entry name" value="Allrgn_V5/Tpx1_CS"/>
</dbReference>
<dbReference type="AlphaFoldDB" id="U6GWG5"/>
<dbReference type="GO" id="GO:0007165">
    <property type="term" value="P:signal transduction"/>
    <property type="evidence" value="ECO:0007669"/>
    <property type="project" value="InterPro"/>
</dbReference>
<dbReference type="SMART" id="SM00198">
    <property type="entry name" value="SCP"/>
    <property type="match status" value="1"/>
</dbReference>
<dbReference type="Pfam" id="PF00188">
    <property type="entry name" value="CAP"/>
    <property type="match status" value="1"/>
</dbReference>
<dbReference type="SUPFAM" id="SSF55797">
    <property type="entry name" value="PR-1-like"/>
    <property type="match status" value="1"/>
</dbReference>
<accession>U6GWG5</accession>
<dbReference type="EMBL" id="HG673545">
    <property type="protein sequence ID" value="CDI83952.1"/>
    <property type="molecule type" value="Genomic_DNA"/>
</dbReference>
<reference evidence="2" key="2">
    <citation type="submission" date="2013-10" db="EMBL/GenBank/DDBJ databases">
        <authorList>
            <person name="Aslett M."/>
        </authorList>
    </citation>
    <scope>NUCLEOTIDE SEQUENCE</scope>
    <source>
        <strain evidence="2">Houghton</strain>
    </source>
</reference>
<dbReference type="InterPro" id="IPR001283">
    <property type="entry name" value="CRISP-related"/>
</dbReference>
<gene>
    <name evidence="2" type="ORF">EAH_00046460</name>
</gene>
<protein>
    <submittedName>
        <fullName evidence="2">CRiSP-Abr-3, related</fullName>
    </submittedName>
</protein>
<dbReference type="Proteomes" id="UP000018050">
    <property type="component" value="Unassembled WGS sequence"/>
</dbReference>
<feature type="domain" description="SCP" evidence="1">
    <location>
        <begin position="230"/>
        <end position="395"/>
    </location>
</feature>
<evidence type="ECO:0000313" key="2">
    <source>
        <dbReference type="EMBL" id="CDI83952.1"/>
    </source>
</evidence>
<dbReference type="OrthoDB" id="337038at2759"/>